<protein>
    <submittedName>
        <fullName evidence="2">SRPBCC family protein</fullName>
    </submittedName>
</protein>
<dbReference type="PANTHER" id="PTHR33824:SF7">
    <property type="entry name" value="POLYKETIDE CYCLASE_DEHYDRASE AND LIPID TRANSPORT SUPERFAMILY PROTEIN"/>
    <property type="match status" value="1"/>
</dbReference>
<evidence type="ECO:0000313" key="2">
    <source>
        <dbReference type="EMBL" id="MCS7477640.1"/>
    </source>
</evidence>
<organism evidence="2 3">
    <name type="scientific">Umezawaea endophytica</name>
    <dbReference type="NCBI Taxonomy" id="1654476"/>
    <lineage>
        <taxon>Bacteria</taxon>
        <taxon>Bacillati</taxon>
        <taxon>Actinomycetota</taxon>
        <taxon>Actinomycetes</taxon>
        <taxon>Pseudonocardiales</taxon>
        <taxon>Pseudonocardiaceae</taxon>
        <taxon>Umezawaea</taxon>
    </lineage>
</organism>
<feature type="domain" description="Coenzyme Q-binding protein COQ10 START" evidence="1">
    <location>
        <begin position="12"/>
        <end position="110"/>
    </location>
</feature>
<dbReference type="Pfam" id="PF03364">
    <property type="entry name" value="Polyketide_cyc"/>
    <property type="match status" value="1"/>
</dbReference>
<dbReference type="EMBL" id="JANYMP010000005">
    <property type="protein sequence ID" value="MCS7477640.1"/>
    <property type="molecule type" value="Genomic_DNA"/>
</dbReference>
<dbReference type="InterPro" id="IPR047137">
    <property type="entry name" value="ORF3"/>
</dbReference>
<accession>A0A9X2VJ87</accession>
<dbReference type="PANTHER" id="PTHR33824">
    <property type="entry name" value="POLYKETIDE CYCLASE/DEHYDRASE AND LIPID TRANSPORT SUPERFAMILY PROTEIN"/>
    <property type="match status" value="1"/>
</dbReference>
<dbReference type="InterPro" id="IPR005031">
    <property type="entry name" value="COQ10_START"/>
</dbReference>
<dbReference type="Gene3D" id="3.30.530.20">
    <property type="match status" value="1"/>
</dbReference>
<name>A0A9X2VJ87_9PSEU</name>
<reference evidence="2" key="1">
    <citation type="submission" date="2022-08" db="EMBL/GenBank/DDBJ databases">
        <authorList>
            <person name="Tistechok S."/>
            <person name="Samborskyy M."/>
            <person name="Roman I."/>
        </authorList>
    </citation>
    <scope>NUCLEOTIDE SEQUENCE</scope>
    <source>
        <strain evidence="2">DSM 103496</strain>
    </source>
</reference>
<dbReference type="RefSeq" id="WP_259623156.1">
    <property type="nucleotide sequence ID" value="NZ_JANYMP010000005.1"/>
</dbReference>
<dbReference type="SUPFAM" id="SSF55961">
    <property type="entry name" value="Bet v1-like"/>
    <property type="match status" value="1"/>
</dbReference>
<dbReference type="Proteomes" id="UP001141259">
    <property type="component" value="Unassembled WGS sequence"/>
</dbReference>
<sequence length="139" mass="16154">MRTYEQSIDVFVPVSVVYEQWTIFEAYPRFMADVVHVHRVDETRTRWTTLFGGVRRRFDVEVTDQRLDELVAWRSTSGADQACAVALHGTDDRTTRVRLRVVLEPEGIWEQACAASGSLDQRFKSDLERFKELVESRSL</sequence>
<evidence type="ECO:0000313" key="3">
    <source>
        <dbReference type="Proteomes" id="UP001141259"/>
    </source>
</evidence>
<proteinExistence type="predicted"/>
<keyword evidence="3" id="KW-1185">Reference proteome</keyword>
<dbReference type="InterPro" id="IPR023393">
    <property type="entry name" value="START-like_dom_sf"/>
</dbReference>
<dbReference type="AlphaFoldDB" id="A0A9X2VJ87"/>
<gene>
    <name evidence="2" type="ORF">NZH93_12310</name>
</gene>
<comment type="caution">
    <text evidence="2">The sequence shown here is derived from an EMBL/GenBank/DDBJ whole genome shotgun (WGS) entry which is preliminary data.</text>
</comment>
<evidence type="ECO:0000259" key="1">
    <source>
        <dbReference type="Pfam" id="PF03364"/>
    </source>
</evidence>
<dbReference type="CDD" id="cd07817">
    <property type="entry name" value="SRPBCC_8"/>
    <property type="match status" value="1"/>
</dbReference>